<dbReference type="CDD" id="cd00130">
    <property type="entry name" value="PAS"/>
    <property type="match status" value="1"/>
</dbReference>
<dbReference type="EMBL" id="AP019308">
    <property type="protein sequence ID" value="BBH24595.1"/>
    <property type="molecule type" value="Genomic_DNA"/>
</dbReference>
<comment type="similarity">
    <text evidence="3">In the N-terminal section; belongs to the phytochrome family.</text>
</comment>
<dbReference type="Gene3D" id="3.40.50.2300">
    <property type="match status" value="2"/>
</dbReference>
<dbReference type="InterPro" id="IPR001789">
    <property type="entry name" value="Sig_transdc_resp-reg_receiver"/>
</dbReference>
<dbReference type="GO" id="GO:0006355">
    <property type="term" value="P:regulation of DNA-templated transcription"/>
    <property type="evidence" value="ECO:0007669"/>
    <property type="project" value="InterPro"/>
</dbReference>
<dbReference type="Gene3D" id="1.20.120.160">
    <property type="entry name" value="HPT domain"/>
    <property type="match status" value="1"/>
</dbReference>
<dbReference type="FunFam" id="1.10.287.130:FF:000002">
    <property type="entry name" value="Two-component osmosensing histidine kinase"/>
    <property type="match status" value="1"/>
</dbReference>
<keyword evidence="7" id="KW-0808">Transferase</keyword>
<dbReference type="CDD" id="cd17546">
    <property type="entry name" value="REC_hyHK_CKI1_RcsC-like"/>
    <property type="match status" value="1"/>
</dbReference>
<dbReference type="AlphaFoldDB" id="A0A3G9J8C0"/>
<dbReference type="InterPro" id="IPR011006">
    <property type="entry name" value="CheY-like_superfamily"/>
</dbReference>
<dbReference type="NCBIfam" id="TIGR00229">
    <property type="entry name" value="sensory_box"/>
    <property type="match status" value="1"/>
</dbReference>
<dbReference type="CDD" id="cd00156">
    <property type="entry name" value="REC"/>
    <property type="match status" value="1"/>
</dbReference>
<dbReference type="InterPro" id="IPR004358">
    <property type="entry name" value="Sig_transdc_His_kin-like_C"/>
</dbReference>
<evidence type="ECO:0000256" key="14">
    <source>
        <dbReference type="ARBA" id="ARBA00023136"/>
    </source>
</evidence>
<sequence length="997" mass="113845">MFRDFALCFSVLTFILFYFGVVTKSGFMDYTAIPRVLVAGVSFCIMGHFILKYIAGYWKRWFLLLLGTVVGQMTLYLFFHVPINPLYLTMIVVGGLYTAAILDYLIRSNKLQQQLEDVQKGVLDMLRFQPGVTFKFVKDKENSYIHTMLEGQLLHKLIEGYSSTFGTPFNLENLPPIVLESYDKAWRGEANAYEMEYNGLVIITSLFPVKDAAGEVKEVIGTVLDMTDHILAQNRIKESEQLYRALVENSQDFIIGFQSDGKLVSANQKFCKAFQCDSEQLLGKLLTELVKIDSEREWLERLRMAVVSRKTQKFEADIEMPCGEKYECILTLTPYFDAAGHEMKGIIGNIHDITDYKRRRESEAANQAKSQFLARMSHEIRTPLNGIIGLSLLMQRTELLDIQKEYMDKIQSSSNALLGTINDILDFSKIEAGQITLEKVDFSLDELFQRLADVSSVTLGMKQIEMIIDTSADLPVVVNGDPFRLEQVLINLTNNAIKFTENGHVLIKVRLEEYVDDHLLVSFSIEDTGIGISEEQLSKLFMPFAQADISTSRIYGGSGLGLVICQHLVESMGGMLEVESILGKGSTFFFSVMFERNRQEINPAPELVEGNLRVIIAEDYPLARDYLSEISSSFQLRVGTVSSTSELFQTLNKDASVDYSHQIDFIVVDMEMDHMNALQIWKRFLDSLNREKTRVIAITTVFGREELLQLPYELRADATLIKPISRFSLFQTFQALTQNQDRDESYHSLNHNKFIGKVVETKGCILVAEDNEINQLVISELLKQLGYSVEIAINGFEVLEKANLLNWNLILMDLHMPEMDGYETTKKLRQNKLYNRMPIIALTANVMKQDHENCLKIGMNDILIKPVDVKRLEEIIDKWQNLDWLHHLKGIHAERLLEQLDGKIHIVQYVIKKFNEEYHNFAQDVEEALVRKQLSKIRRVVHTLRGVAGNLCADSLLSAVIELDLMLESGFSEENWKVNINKVQMEINLIVDSIHDL</sequence>
<dbReference type="InterPro" id="IPR000014">
    <property type="entry name" value="PAS"/>
</dbReference>
<organism evidence="18 19">
    <name type="scientific">Paenibacillus baekrokdamisoli</name>
    <dbReference type="NCBI Taxonomy" id="1712516"/>
    <lineage>
        <taxon>Bacteria</taxon>
        <taxon>Bacillati</taxon>
        <taxon>Bacillota</taxon>
        <taxon>Bacilli</taxon>
        <taxon>Bacillales</taxon>
        <taxon>Paenibacillaceae</taxon>
        <taxon>Paenibacillus</taxon>
    </lineage>
</organism>
<dbReference type="InterPro" id="IPR003661">
    <property type="entry name" value="HisK_dim/P_dom"/>
</dbReference>
<dbReference type="CDD" id="cd00082">
    <property type="entry name" value="HisKA"/>
    <property type="match status" value="1"/>
</dbReference>
<dbReference type="SUPFAM" id="SSF47226">
    <property type="entry name" value="Histidine-containing phosphotransfer domain, HPT domain"/>
    <property type="match status" value="1"/>
</dbReference>
<dbReference type="Gene3D" id="3.30.450.20">
    <property type="entry name" value="PAS domain"/>
    <property type="match status" value="2"/>
</dbReference>
<evidence type="ECO:0000256" key="15">
    <source>
        <dbReference type="ARBA" id="ARBA00064003"/>
    </source>
</evidence>
<proteinExistence type="inferred from homology"/>
<evidence type="ECO:0000313" key="18">
    <source>
        <dbReference type="EMBL" id="BBH24595.1"/>
    </source>
</evidence>
<evidence type="ECO:0000256" key="11">
    <source>
        <dbReference type="ARBA" id="ARBA00022840"/>
    </source>
</evidence>
<dbReference type="InterPro" id="IPR013767">
    <property type="entry name" value="PAS_fold"/>
</dbReference>
<dbReference type="FunFam" id="3.30.565.10:FF:000010">
    <property type="entry name" value="Sensor histidine kinase RcsC"/>
    <property type="match status" value="1"/>
</dbReference>
<evidence type="ECO:0000256" key="4">
    <source>
        <dbReference type="ARBA" id="ARBA00012438"/>
    </source>
</evidence>
<dbReference type="EC" id="2.7.13.3" evidence="4"/>
<dbReference type="SMART" id="SM00091">
    <property type="entry name" value="PAS"/>
    <property type="match status" value="1"/>
</dbReference>
<comment type="catalytic activity">
    <reaction evidence="1">
        <text>ATP + protein L-histidine = ADP + protein N-phospho-L-histidine.</text>
        <dbReference type="EC" id="2.7.13.3"/>
    </reaction>
</comment>
<dbReference type="Proteomes" id="UP000275368">
    <property type="component" value="Chromosome"/>
</dbReference>
<dbReference type="SMART" id="SM00448">
    <property type="entry name" value="REC"/>
    <property type="match status" value="2"/>
</dbReference>
<keyword evidence="12" id="KW-1133">Transmembrane helix</keyword>
<reference evidence="18 19" key="1">
    <citation type="submission" date="2018-11" db="EMBL/GenBank/DDBJ databases">
        <title>Complete genome sequence of Paenibacillus baekrokdamisoli strain KCTC 33723.</title>
        <authorList>
            <person name="Kang S.W."/>
            <person name="Lee K.C."/>
            <person name="Kim K.K."/>
            <person name="Kim J.S."/>
            <person name="Kim D.S."/>
            <person name="Ko S.H."/>
            <person name="Yang S.H."/>
            <person name="Lee J.S."/>
        </authorList>
    </citation>
    <scope>NUCLEOTIDE SEQUENCE [LARGE SCALE GENOMIC DNA]</scope>
    <source>
        <strain evidence="18 19">KCTC 33723</strain>
    </source>
</reference>
<evidence type="ECO:0000256" key="1">
    <source>
        <dbReference type="ARBA" id="ARBA00000085"/>
    </source>
</evidence>
<evidence type="ECO:0000256" key="5">
    <source>
        <dbReference type="ARBA" id="ARBA00022475"/>
    </source>
</evidence>
<dbReference type="CDD" id="cd16922">
    <property type="entry name" value="HATPase_EvgS-ArcB-TorS-like"/>
    <property type="match status" value="1"/>
</dbReference>
<dbReference type="InterPro" id="IPR005467">
    <property type="entry name" value="His_kinase_dom"/>
</dbReference>
<dbReference type="InterPro" id="IPR036097">
    <property type="entry name" value="HisK_dim/P_sf"/>
</dbReference>
<dbReference type="PROSITE" id="PS50894">
    <property type="entry name" value="HPT"/>
    <property type="match status" value="1"/>
</dbReference>
<dbReference type="SUPFAM" id="SSF55874">
    <property type="entry name" value="ATPase domain of HSP90 chaperone/DNA topoisomerase II/histidine kinase"/>
    <property type="match status" value="1"/>
</dbReference>
<comment type="subcellular location">
    <subcellularLocation>
        <location evidence="2">Cell membrane</location>
        <topology evidence="2">Multi-pass membrane protein</topology>
    </subcellularLocation>
</comment>
<evidence type="ECO:0000256" key="12">
    <source>
        <dbReference type="ARBA" id="ARBA00022989"/>
    </source>
</evidence>
<evidence type="ECO:0000256" key="10">
    <source>
        <dbReference type="ARBA" id="ARBA00022777"/>
    </source>
</evidence>
<dbReference type="Pfam" id="PF00989">
    <property type="entry name" value="PAS"/>
    <property type="match status" value="1"/>
</dbReference>
<dbReference type="PANTHER" id="PTHR45339">
    <property type="entry name" value="HYBRID SIGNAL TRANSDUCTION HISTIDINE KINASE J"/>
    <property type="match status" value="1"/>
</dbReference>
<dbReference type="Pfam" id="PF02518">
    <property type="entry name" value="HATPase_c"/>
    <property type="match status" value="1"/>
</dbReference>
<dbReference type="PANTHER" id="PTHR45339:SF1">
    <property type="entry name" value="HYBRID SIGNAL TRANSDUCTION HISTIDINE KINASE J"/>
    <property type="match status" value="1"/>
</dbReference>
<keyword evidence="19" id="KW-1185">Reference proteome</keyword>
<dbReference type="PRINTS" id="PR00344">
    <property type="entry name" value="BCTRLSENSOR"/>
</dbReference>
<keyword evidence="9" id="KW-0547">Nucleotide-binding</keyword>
<keyword evidence="13" id="KW-0902">Two-component regulatory system</keyword>
<evidence type="ECO:0000256" key="16">
    <source>
        <dbReference type="ARBA" id="ARBA00068150"/>
    </source>
</evidence>
<dbReference type="GO" id="GO:0005524">
    <property type="term" value="F:ATP binding"/>
    <property type="evidence" value="ECO:0007669"/>
    <property type="project" value="UniProtKB-KW"/>
</dbReference>
<gene>
    <name evidence="18" type="ORF">Back11_59400</name>
</gene>
<protein>
    <recommendedName>
        <fullName evidence="17">Circadian input-output histidine kinase CikA</fullName>
        <ecNumber evidence="4">2.7.13.3</ecNumber>
    </recommendedName>
    <alternativeName>
        <fullName evidence="16">Sensory/regulatory protein RpfC</fullName>
    </alternativeName>
</protein>
<dbReference type="InterPro" id="IPR008207">
    <property type="entry name" value="Sig_transdc_His_kin_Hpt_dom"/>
</dbReference>
<name>A0A3G9J8C0_9BACL</name>
<dbReference type="InterPro" id="IPR003594">
    <property type="entry name" value="HATPase_dom"/>
</dbReference>
<keyword evidence="6" id="KW-0597">Phosphoprotein</keyword>
<dbReference type="GO" id="GO:0000155">
    <property type="term" value="F:phosphorelay sensor kinase activity"/>
    <property type="evidence" value="ECO:0007669"/>
    <property type="project" value="InterPro"/>
</dbReference>
<dbReference type="SMART" id="SM00387">
    <property type="entry name" value="HATPase_c"/>
    <property type="match status" value="1"/>
</dbReference>
<dbReference type="KEGG" id="pbk:Back11_59400"/>
<evidence type="ECO:0000256" key="8">
    <source>
        <dbReference type="ARBA" id="ARBA00022692"/>
    </source>
</evidence>
<evidence type="ECO:0000256" key="9">
    <source>
        <dbReference type="ARBA" id="ARBA00022741"/>
    </source>
</evidence>
<evidence type="ECO:0000313" key="19">
    <source>
        <dbReference type="Proteomes" id="UP000275368"/>
    </source>
</evidence>
<dbReference type="InterPro" id="IPR035965">
    <property type="entry name" value="PAS-like_dom_sf"/>
</dbReference>
<keyword evidence="8" id="KW-0812">Transmembrane</keyword>
<dbReference type="Pfam" id="PF00072">
    <property type="entry name" value="Response_reg"/>
    <property type="match status" value="2"/>
</dbReference>
<evidence type="ECO:0000256" key="17">
    <source>
        <dbReference type="ARBA" id="ARBA00074306"/>
    </source>
</evidence>
<dbReference type="GO" id="GO:0005886">
    <property type="term" value="C:plasma membrane"/>
    <property type="evidence" value="ECO:0007669"/>
    <property type="project" value="UniProtKB-SubCell"/>
</dbReference>
<dbReference type="SUPFAM" id="SSF47384">
    <property type="entry name" value="Homodimeric domain of signal transducing histidine kinase"/>
    <property type="match status" value="1"/>
</dbReference>
<dbReference type="Pfam" id="PF00512">
    <property type="entry name" value="HisKA"/>
    <property type="match status" value="1"/>
</dbReference>
<dbReference type="InterPro" id="IPR036641">
    <property type="entry name" value="HPT_dom_sf"/>
</dbReference>
<evidence type="ECO:0000256" key="7">
    <source>
        <dbReference type="ARBA" id="ARBA00022679"/>
    </source>
</evidence>
<keyword evidence="10" id="KW-0418">Kinase</keyword>
<comment type="subunit">
    <text evidence="15">At low DSF concentrations, interacts with RpfF.</text>
</comment>
<accession>A0A3G9J8C0</accession>
<dbReference type="PROSITE" id="PS50113">
    <property type="entry name" value="PAC"/>
    <property type="match status" value="2"/>
</dbReference>
<dbReference type="SUPFAM" id="SSF52172">
    <property type="entry name" value="CheY-like"/>
    <property type="match status" value="2"/>
</dbReference>
<evidence type="ECO:0000256" key="13">
    <source>
        <dbReference type="ARBA" id="ARBA00023012"/>
    </source>
</evidence>
<dbReference type="PROSITE" id="PS50112">
    <property type="entry name" value="PAS"/>
    <property type="match status" value="1"/>
</dbReference>
<dbReference type="InterPro" id="IPR036890">
    <property type="entry name" value="HATPase_C_sf"/>
</dbReference>
<evidence type="ECO:0000256" key="2">
    <source>
        <dbReference type="ARBA" id="ARBA00004651"/>
    </source>
</evidence>
<dbReference type="SUPFAM" id="SSF55785">
    <property type="entry name" value="PYP-like sensor domain (PAS domain)"/>
    <property type="match status" value="1"/>
</dbReference>
<evidence type="ECO:0000256" key="6">
    <source>
        <dbReference type="ARBA" id="ARBA00022553"/>
    </source>
</evidence>
<dbReference type="PROSITE" id="PS50109">
    <property type="entry name" value="HIS_KIN"/>
    <property type="match status" value="1"/>
</dbReference>
<dbReference type="Gene3D" id="3.30.565.10">
    <property type="entry name" value="Histidine kinase-like ATPase, C-terminal domain"/>
    <property type="match status" value="1"/>
</dbReference>
<dbReference type="OrthoDB" id="9809348at2"/>
<dbReference type="SMART" id="SM00388">
    <property type="entry name" value="HisKA"/>
    <property type="match status" value="1"/>
</dbReference>
<dbReference type="InterPro" id="IPR000700">
    <property type="entry name" value="PAS-assoc_C"/>
</dbReference>
<keyword evidence="11" id="KW-0067">ATP-binding</keyword>
<evidence type="ECO:0000256" key="3">
    <source>
        <dbReference type="ARBA" id="ARBA00006402"/>
    </source>
</evidence>
<keyword evidence="5" id="KW-1003">Cell membrane</keyword>
<keyword evidence="14" id="KW-0472">Membrane</keyword>
<dbReference type="Gene3D" id="1.10.287.130">
    <property type="match status" value="1"/>
</dbReference>
<dbReference type="PROSITE" id="PS50110">
    <property type="entry name" value="RESPONSE_REGULATORY"/>
    <property type="match status" value="2"/>
</dbReference>